<evidence type="ECO:0000256" key="5">
    <source>
        <dbReference type="ARBA" id="ARBA00023049"/>
    </source>
</evidence>
<name>A0A381PBK9_9ZZZZ</name>
<dbReference type="EMBL" id="UINC01000894">
    <property type="protein sequence ID" value="SUZ62883.1"/>
    <property type="molecule type" value="Genomic_DNA"/>
</dbReference>
<evidence type="ECO:0000256" key="4">
    <source>
        <dbReference type="ARBA" id="ARBA00022833"/>
    </source>
</evidence>
<dbReference type="PANTHER" id="PTHR34858:SF1">
    <property type="entry name" value="CYSO-CYSTEINE PEPTIDASE"/>
    <property type="match status" value="1"/>
</dbReference>
<keyword evidence="4" id="KW-0862">Zinc</keyword>
<dbReference type="InterPro" id="IPR028090">
    <property type="entry name" value="JAB_dom_prok"/>
</dbReference>
<keyword evidence="1" id="KW-0645">Protease</keyword>
<evidence type="ECO:0000256" key="3">
    <source>
        <dbReference type="ARBA" id="ARBA00022801"/>
    </source>
</evidence>
<dbReference type="GO" id="GO:0008235">
    <property type="term" value="F:metalloexopeptidase activity"/>
    <property type="evidence" value="ECO:0007669"/>
    <property type="project" value="TreeGrafter"/>
</dbReference>
<evidence type="ECO:0000313" key="7">
    <source>
        <dbReference type="EMBL" id="SUZ62883.1"/>
    </source>
</evidence>
<dbReference type="SMART" id="SM00232">
    <property type="entry name" value="JAB_MPN"/>
    <property type="match status" value="1"/>
</dbReference>
<dbReference type="GO" id="GO:0006508">
    <property type="term" value="P:proteolysis"/>
    <property type="evidence" value="ECO:0007669"/>
    <property type="project" value="UniProtKB-KW"/>
</dbReference>
<organism evidence="7">
    <name type="scientific">marine metagenome</name>
    <dbReference type="NCBI Taxonomy" id="408172"/>
    <lineage>
        <taxon>unclassified sequences</taxon>
        <taxon>metagenomes</taxon>
        <taxon>ecological metagenomes</taxon>
    </lineage>
</organism>
<keyword evidence="2" id="KW-0479">Metal-binding</keyword>
<protein>
    <recommendedName>
        <fullName evidence="6">MPN domain-containing protein</fullName>
    </recommendedName>
</protein>
<sequence>MVQKIEDSGMVIAREAFDTILQHAEAESPCECCGLLLGRSGKIESAFPARNDSQDPSRYKVNPEDHFAAIHSARALGNQVVGVYHSHPHSKATPSATDLAKANYPDYLYVIVSLRSDPFTDDEAGIMGGFWIRDGSVTSVDLQVE</sequence>
<dbReference type="PANTHER" id="PTHR34858">
    <property type="entry name" value="CYSO-CYSTEINE PEPTIDASE"/>
    <property type="match status" value="1"/>
</dbReference>
<dbReference type="PROSITE" id="PS50249">
    <property type="entry name" value="MPN"/>
    <property type="match status" value="1"/>
</dbReference>
<dbReference type="FunFam" id="3.40.140.10:FF:000085">
    <property type="entry name" value="Mov34/MPN/PAD-1 family protein"/>
    <property type="match status" value="1"/>
</dbReference>
<dbReference type="Gene3D" id="3.40.140.10">
    <property type="entry name" value="Cytidine Deaminase, domain 2"/>
    <property type="match status" value="1"/>
</dbReference>
<dbReference type="InterPro" id="IPR037518">
    <property type="entry name" value="MPN"/>
</dbReference>
<dbReference type="InterPro" id="IPR051929">
    <property type="entry name" value="VirAsm_ModProt"/>
</dbReference>
<gene>
    <name evidence="7" type="ORF">METZ01_LOCUS15737</name>
</gene>
<dbReference type="Pfam" id="PF14464">
    <property type="entry name" value="Prok-JAB"/>
    <property type="match status" value="1"/>
</dbReference>
<evidence type="ECO:0000259" key="6">
    <source>
        <dbReference type="PROSITE" id="PS50249"/>
    </source>
</evidence>
<evidence type="ECO:0000256" key="2">
    <source>
        <dbReference type="ARBA" id="ARBA00022723"/>
    </source>
</evidence>
<feature type="domain" description="MPN" evidence="6">
    <location>
        <begin position="10"/>
        <end position="145"/>
    </location>
</feature>
<keyword evidence="5" id="KW-0482">Metalloprotease</keyword>
<proteinExistence type="predicted"/>
<dbReference type="AlphaFoldDB" id="A0A381PBK9"/>
<reference evidence="7" key="1">
    <citation type="submission" date="2018-05" db="EMBL/GenBank/DDBJ databases">
        <authorList>
            <person name="Lanie J.A."/>
            <person name="Ng W.-L."/>
            <person name="Kazmierczak K.M."/>
            <person name="Andrzejewski T.M."/>
            <person name="Davidsen T.M."/>
            <person name="Wayne K.J."/>
            <person name="Tettelin H."/>
            <person name="Glass J.I."/>
            <person name="Rusch D."/>
            <person name="Podicherti R."/>
            <person name="Tsui H.-C.T."/>
            <person name="Winkler M.E."/>
        </authorList>
    </citation>
    <scope>NUCLEOTIDE SEQUENCE</scope>
</reference>
<dbReference type="SUPFAM" id="SSF102712">
    <property type="entry name" value="JAB1/MPN domain"/>
    <property type="match status" value="1"/>
</dbReference>
<evidence type="ECO:0000256" key="1">
    <source>
        <dbReference type="ARBA" id="ARBA00022670"/>
    </source>
</evidence>
<keyword evidence="3" id="KW-0378">Hydrolase</keyword>
<dbReference type="GO" id="GO:0008270">
    <property type="term" value="F:zinc ion binding"/>
    <property type="evidence" value="ECO:0007669"/>
    <property type="project" value="TreeGrafter"/>
</dbReference>
<dbReference type="InterPro" id="IPR000555">
    <property type="entry name" value="JAMM/MPN+_dom"/>
</dbReference>
<dbReference type="CDD" id="cd08070">
    <property type="entry name" value="MPN_like"/>
    <property type="match status" value="1"/>
</dbReference>
<accession>A0A381PBK9</accession>